<dbReference type="GO" id="GO:0051301">
    <property type="term" value="P:cell division"/>
    <property type="evidence" value="ECO:0007669"/>
    <property type="project" value="UniProtKB-UniRule"/>
</dbReference>
<proteinExistence type="inferred from homology"/>
<dbReference type="NCBIfam" id="TIGR02673">
    <property type="entry name" value="FtsE"/>
    <property type="match status" value="1"/>
</dbReference>
<reference evidence="13" key="1">
    <citation type="submission" date="2016-11" db="EMBL/GenBank/DDBJ databases">
        <authorList>
            <person name="Varghese N."/>
            <person name="Submissions S."/>
        </authorList>
    </citation>
    <scope>NUCLEOTIDE SEQUENCE [LARGE SCALE GENOMIC DNA]</scope>
    <source>
        <strain evidence="13">DSM 16219</strain>
    </source>
</reference>
<accession>A0A1M6R5X2</accession>
<evidence type="ECO:0000256" key="7">
    <source>
        <dbReference type="ARBA" id="ARBA00022840"/>
    </source>
</evidence>
<dbReference type="RefSeq" id="WP_073477266.1">
    <property type="nucleotide sequence ID" value="NZ_FQZU01000021.1"/>
</dbReference>
<dbReference type="SMART" id="SM00382">
    <property type="entry name" value="AAA"/>
    <property type="match status" value="1"/>
</dbReference>
<keyword evidence="5 10" id="KW-0132">Cell division</keyword>
<dbReference type="FunFam" id="3.40.50.300:FF:000056">
    <property type="entry name" value="Cell division ATP-binding protein FtsE"/>
    <property type="match status" value="1"/>
</dbReference>
<dbReference type="InterPro" id="IPR003593">
    <property type="entry name" value="AAA+_ATPase"/>
</dbReference>
<comment type="function">
    <text evidence="1">Part of the ABC transporter FtsEX involved in cellular division. Important for assembly or stability of the septal ring.</text>
</comment>
<dbReference type="InterPro" id="IPR015854">
    <property type="entry name" value="ABC_transpr_LolD-like"/>
</dbReference>
<evidence type="ECO:0000256" key="5">
    <source>
        <dbReference type="ARBA" id="ARBA00022618"/>
    </source>
</evidence>
<keyword evidence="13" id="KW-1185">Reference proteome</keyword>
<evidence type="ECO:0000256" key="6">
    <source>
        <dbReference type="ARBA" id="ARBA00022741"/>
    </source>
</evidence>
<organism evidence="12 13">
    <name type="scientific">Desulfatibacillum alkenivorans DSM 16219</name>
    <dbReference type="NCBI Taxonomy" id="1121393"/>
    <lineage>
        <taxon>Bacteria</taxon>
        <taxon>Pseudomonadati</taxon>
        <taxon>Thermodesulfobacteriota</taxon>
        <taxon>Desulfobacteria</taxon>
        <taxon>Desulfobacterales</taxon>
        <taxon>Desulfatibacillaceae</taxon>
        <taxon>Desulfatibacillum</taxon>
    </lineage>
</organism>
<evidence type="ECO:0000256" key="1">
    <source>
        <dbReference type="ARBA" id="ARBA00002579"/>
    </source>
</evidence>
<name>A0A1M6R5X2_9BACT</name>
<evidence type="ECO:0000256" key="2">
    <source>
        <dbReference type="ARBA" id="ARBA00005417"/>
    </source>
</evidence>
<keyword evidence="9 10" id="KW-0131">Cell cycle</keyword>
<feature type="domain" description="ABC transporter" evidence="11">
    <location>
        <begin position="15"/>
        <end position="232"/>
    </location>
</feature>
<dbReference type="Gene3D" id="3.40.50.300">
    <property type="entry name" value="P-loop containing nucleotide triphosphate hydrolases"/>
    <property type="match status" value="1"/>
</dbReference>
<evidence type="ECO:0000256" key="10">
    <source>
        <dbReference type="RuleBase" id="RU365094"/>
    </source>
</evidence>
<dbReference type="GO" id="GO:0016887">
    <property type="term" value="F:ATP hydrolysis activity"/>
    <property type="evidence" value="ECO:0007669"/>
    <property type="project" value="InterPro"/>
</dbReference>
<protein>
    <recommendedName>
        <fullName evidence="3 10">Cell division ATP-binding protein FtsE</fullName>
    </recommendedName>
</protein>
<evidence type="ECO:0000256" key="8">
    <source>
        <dbReference type="ARBA" id="ARBA00023136"/>
    </source>
</evidence>
<dbReference type="EMBL" id="FQZU01000021">
    <property type="protein sequence ID" value="SHK27889.1"/>
    <property type="molecule type" value="Genomic_DNA"/>
</dbReference>
<keyword evidence="6 10" id="KW-0547">Nucleotide-binding</keyword>
<dbReference type="GO" id="GO:0005524">
    <property type="term" value="F:ATP binding"/>
    <property type="evidence" value="ECO:0007669"/>
    <property type="project" value="UniProtKB-UniRule"/>
</dbReference>
<evidence type="ECO:0000313" key="13">
    <source>
        <dbReference type="Proteomes" id="UP000183994"/>
    </source>
</evidence>
<evidence type="ECO:0000313" key="12">
    <source>
        <dbReference type="EMBL" id="SHK27889.1"/>
    </source>
</evidence>
<evidence type="ECO:0000259" key="11">
    <source>
        <dbReference type="PROSITE" id="PS50893"/>
    </source>
</evidence>
<dbReference type="OrthoDB" id="9809450at2"/>
<dbReference type="SUPFAM" id="SSF52540">
    <property type="entry name" value="P-loop containing nucleoside triphosphate hydrolases"/>
    <property type="match status" value="1"/>
</dbReference>
<dbReference type="PANTHER" id="PTHR24220:SF470">
    <property type="entry name" value="CELL DIVISION ATP-BINDING PROTEIN FTSE"/>
    <property type="match status" value="1"/>
</dbReference>
<dbReference type="Pfam" id="PF00005">
    <property type="entry name" value="ABC_tran"/>
    <property type="match status" value="1"/>
</dbReference>
<dbReference type="InterPro" id="IPR003439">
    <property type="entry name" value="ABC_transporter-like_ATP-bd"/>
</dbReference>
<dbReference type="InterPro" id="IPR017871">
    <property type="entry name" value="ABC_transporter-like_CS"/>
</dbReference>
<evidence type="ECO:0000256" key="3">
    <source>
        <dbReference type="ARBA" id="ARBA00020019"/>
    </source>
</evidence>
<dbReference type="InterPro" id="IPR005286">
    <property type="entry name" value="Cell_div_FtsE"/>
</dbReference>
<sequence>MDNQYPELENKNAIIRMFHVTKRYGAQLALNDVSLDVDANEFLFLTGPSGAGKSTLLKLLYLADTISEGQILLKGMNLSRLPKKRLPFLRRNIGVVFQDYKLIPTRTVFDNIALVMEVAGANAKQIKRKVGYLLRTVEMEHKAGAFPQSLSGGEQQRVAVARAICGDPDIVLADEPTGSLDAESARVIMELLFGIHARGATVMVATHDEALLHSTRRRIVTLKQGSVVDLGL</sequence>
<keyword evidence="4 10" id="KW-1003">Cell membrane</keyword>
<dbReference type="GO" id="GO:0005886">
    <property type="term" value="C:plasma membrane"/>
    <property type="evidence" value="ECO:0007669"/>
    <property type="project" value="UniProtKB-SubCell"/>
</dbReference>
<dbReference type="PANTHER" id="PTHR24220">
    <property type="entry name" value="IMPORT ATP-BINDING PROTEIN"/>
    <property type="match status" value="1"/>
</dbReference>
<dbReference type="PROSITE" id="PS50893">
    <property type="entry name" value="ABC_TRANSPORTER_2"/>
    <property type="match status" value="1"/>
</dbReference>
<dbReference type="STRING" id="1121393.SAMN02745216_03200"/>
<comment type="subunit">
    <text evidence="10">Homodimer. Forms a membrane-associated complex with FtsX.</text>
</comment>
<dbReference type="Proteomes" id="UP000183994">
    <property type="component" value="Unassembled WGS sequence"/>
</dbReference>
<gene>
    <name evidence="10" type="primary">ftsE</name>
    <name evidence="12" type="ORF">SAMN02745216_03200</name>
</gene>
<dbReference type="AlphaFoldDB" id="A0A1M6R5X2"/>
<dbReference type="GO" id="GO:0022857">
    <property type="term" value="F:transmembrane transporter activity"/>
    <property type="evidence" value="ECO:0007669"/>
    <property type="project" value="TreeGrafter"/>
</dbReference>
<dbReference type="PROSITE" id="PS00211">
    <property type="entry name" value="ABC_TRANSPORTER_1"/>
    <property type="match status" value="1"/>
</dbReference>
<dbReference type="InterPro" id="IPR027417">
    <property type="entry name" value="P-loop_NTPase"/>
</dbReference>
<comment type="similarity">
    <text evidence="2 10">Belongs to the ABC transporter superfamily.</text>
</comment>
<keyword evidence="8 10" id="KW-0472">Membrane</keyword>
<evidence type="ECO:0000256" key="9">
    <source>
        <dbReference type="ARBA" id="ARBA00023306"/>
    </source>
</evidence>
<keyword evidence="7 10" id="KW-0067">ATP-binding</keyword>
<comment type="subcellular location">
    <subcellularLocation>
        <location evidence="10">Cell membrane</location>
        <topology evidence="10">Peripheral membrane protein</topology>
        <orientation evidence="10">Cytoplasmic side</orientation>
    </subcellularLocation>
</comment>
<evidence type="ECO:0000256" key="4">
    <source>
        <dbReference type="ARBA" id="ARBA00022475"/>
    </source>
</evidence>